<evidence type="ECO:0000256" key="1">
    <source>
        <dbReference type="SAM" id="Phobius"/>
    </source>
</evidence>
<sequence>MDPKFGFCGDPFWDDFKPLYNRTGAFPVLTECFQHTVLVAVPCFFFWFLFPVLSLQLNHSKNPPLPWTTIMSMKWLVLVMIIIDRAFVLFLGIWGKIWGPTMYRRLISFFH</sequence>
<dbReference type="AlphaFoldDB" id="A0AA36D9H5"/>
<feature type="non-terminal residue" evidence="2">
    <location>
        <position position="1"/>
    </location>
</feature>
<reference evidence="2" key="1">
    <citation type="submission" date="2023-06" db="EMBL/GenBank/DDBJ databases">
        <authorList>
            <person name="Delattre M."/>
        </authorList>
    </citation>
    <scope>NUCLEOTIDE SEQUENCE</scope>
    <source>
        <strain evidence="2">AF72</strain>
    </source>
</reference>
<dbReference type="EMBL" id="CATQJA010002665">
    <property type="protein sequence ID" value="CAJ0583327.1"/>
    <property type="molecule type" value="Genomic_DNA"/>
</dbReference>
<dbReference type="Proteomes" id="UP001177023">
    <property type="component" value="Unassembled WGS sequence"/>
</dbReference>
<accession>A0AA36D9H5</accession>
<keyword evidence="1" id="KW-1133">Transmembrane helix</keyword>
<gene>
    <name evidence="2" type="ORF">MSPICULIGERA_LOCUS21414</name>
</gene>
<evidence type="ECO:0000313" key="3">
    <source>
        <dbReference type="Proteomes" id="UP001177023"/>
    </source>
</evidence>
<feature type="transmembrane region" description="Helical" evidence="1">
    <location>
        <begin position="75"/>
        <end position="95"/>
    </location>
</feature>
<evidence type="ECO:0000313" key="2">
    <source>
        <dbReference type="EMBL" id="CAJ0583327.1"/>
    </source>
</evidence>
<keyword evidence="1" id="KW-0472">Membrane</keyword>
<organism evidence="2 3">
    <name type="scientific">Mesorhabditis spiculigera</name>
    <dbReference type="NCBI Taxonomy" id="96644"/>
    <lineage>
        <taxon>Eukaryota</taxon>
        <taxon>Metazoa</taxon>
        <taxon>Ecdysozoa</taxon>
        <taxon>Nematoda</taxon>
        <taxon>Chromadorea</taxon>
        <taxon>Rhabditida</taxon>
        <taxon>Rhabditina</taxon>
        <taxon>Rhabditomorpha</taxon>
        <taxon>Rhabditoidea</taxon>
        <taxon>Rhabditidae</taxon>
        <taxon>Mesorhabditinae</taxon>
        <taxon>Mesorhabditis</taxon>
    </lineage>
</organism>
<keyword evidence="3" id="KW-1185">Reference proteome</keyword>
<name>A0AA36D9H5_9BILA</name>
<proteinExistence type="predicted"/>
<protein>
    <submittedName>
        <fullName evidence="2">Uncharacterized protein</fullName>
    </submittedName>
</protein>
<comment type="caution">
    <text evidence="2">The sequence shown here is derived from an EMBL/GenBank/DDBJ whole genome shotgun (WGS) entry which is preliminary data.</text>
</comment>
<keyword evidence="1" id="KW-0812">Transmembrane</keyword>
<feature type="transmembrane region" description="Helical" evidence="1">
    <location>
        <begin position="37"/>
        <end position="55"/>
    </location>
</feature>